<dbReference type="PANTHER" id="PTHR30329:SF21">
    <property type="entry name" value="LIPOPROTEIN YIAD-RELATED"/>
    <property type="match status" value="1"/>
</dbReference>
<dbReference type="SUPFAM" id="SSF56925">
    <property type="entry name" value="OMPA-like"/>
    <property type="match status" value="1"/>
</dbReference>
<evidence type="ECO:0000256" key="3">
    <source>
        <dbReference type="ARBA" id="ARBA00022452"/>
    </source>
</evidence>
<organism evidence="14 15">
    <name type="scientific">Sinobacterium caligoides</name>
    <dbReference type="NCBI Taxonomy" id="933926"/>
    <lineage>
        <taxon>Bacteria</taxon>
        <taxon>Pseudomonadati</taxon>
        <taxon>Pseudomonadota</taxon>
        <taxon>Gammaproteobacteria</taxon>
        <taxon>Cellvibrionales</taxon>
        <taxon>Spongiibacteraceae</taxon>
        <taxon>Sinobacterium</taxon>
    </lineage>
</organism>
<dbReference type="AlphaFoldDB" id="A0A3N2DMR4"/>
<gene>
    <name evidence="14" type="ORF">EDC56_1385</name>
</gene>
<feature type="chain" id="PRO_5018280786" evidence="12">
    <location>
        <begin position="27"/>
        <end position="337"/>
    </location>
</feature>
<comment type="subcellular location">
    <subcellularLocation>
        <location evidence="1">Cell outer membrane</location>
        <topology evidence="1">Multi-pass membrane protein</topology>
    </subcellularLocation>
</comment>
<dbReference type="EMBL" id="RKHR01000004">
    <property type="protein sequence ID" value="ROS00962.1"/>
    <property type="molecule type" value="Genomic_DNA"/>
</dbReference>
<dbReference type="PANTHER" id="PTHR30329">
    <property type="entry name" value="STATOR ELEMENT OF FLAGELLAR MOTOR COMPLEX"/>
    <property type="match status" value="1"/>
</dbReference>
<dbReference type="Proteomes" id="UP000275394">
    <property type="component" value="Unassembled WGS sequence"/>
</dbReference>
<evidence type="ECO:0000313" key="14">
    <source>
        <dbReference type="EMBL" id="ROS00962.1"/>
    </source>
</evidence>
<evidence type="ECO:0000256" key="2">
    <source>
        <dbReference type="ARBA" id="ARBA00022448"/>
    </source>
</evidence>
<evidence type="ECO:0000256" key="10">
    <source>
        <dbReference type="PROSITE-ProRule" id="PRU00473"/>
    </source>
</evidence>
<accession>A0A3N2DMR4</accession>
<name>A0A3N2DMR4_9GAMM</name>
<dbReference type="Pfam" id="PF13505">
    <property type="entry name" value="OMP_b-brl"/>
    <property type="match status" value="1"/>
</dbReference>
<dbReference type="PROSITE" id="PS51123">
    <property type="entry name" value="OMPA_2"/>
    <property type="match status" value="1"/>
</dbReference>
<evidence type="ECO:0000259" key="13">
    <source>
        <dbReference type="PROSITE" id="PS51123"/>
    </source>
</evidence>
<dbReference type="GO" id="GO:0006811">
    <property type="term" value="P:monoatomic ion transport"/>
    <property type="evidence" value="ECO:0007669"/>
    <property type="project" value="UniProtKB-KW"/>
</dbReference>
<keyword evidence="15" id="KW-1185">Reference proteome</keyword>
<keyword evidence="9" id="KW-0998">Cell outer membrane</keyword>
<dbReference type="SUPFAM" id="SSF103088">
    <property type="entry name" value="OmpA-like"/>
    <property type="match status" value="1"/>
</dbReference>
<dbReference type="Gene3D" id="3.30.1330.60">
    <property type="entry name" value="OmpA-like domain"/>
    <property type="match status" value="1"/>
</dbReference>
<dbReference type="Pfam" id="PF00691">
    <property type="entry name" value="OmpA"/>
    <property type="match status" value="1"/>
</dbReference>
<evidence type="ECO:0000256" key="5">
    <source>
        <dbReference type="ARBA" id="ARBA00022729"/>
    </source>
</evidence>
<keyword evidence="6" id="KW-0406">Ion transport</keyword>
<reference evidence="14 15" key="1">
    <citation type="submission" date="2018-11" db="EMBL/GenBank/DDBJ databases">
        <title>Genomic Encyclopedia of Type Strains, Phase IV (KMG-IV): sequencing the most valuable type-strain genomes for metagenomic binning, comparative biology and taxonomic classification.</title>
        <authorList>
            <person name="Goeker M."/>
        </authorList>
    </citation>
    <scope>NUCLEOTIDE SEQUENCE [LARGE SCALE GENOMIC DNA]</scope>
    <source>
        <strain evidence="14 15">DSM 100316</strain>
    </source>
</reference>
<dbReference type="GO" id="GO:0046930">
    <property type="term" value="C:pore complex"/>
    <property type="evidence" value="ECO:0007669"/>
    <property type="project" value="UniProtKB-KW"/>
</dbReference>
<dbReference type="CDD" id="cd07185">
    <property type="entry name" value="OmpA_C-like"/>
    <property type="match status" value="1"/>
</dbReference>
<evidence type="ECO:0000256" key="6">
    <source>
        <dbReference type="ARBA" id="ARBA00023065"/>
    </source>
</evidence>
<dbReference type="GO" id="GO:0009279">
    <property type="term" value="C:cell outer membrane"/>
    <property type="evidence" value="ECO:0007669"/>
    <property type="project" value="UniProtKB-SubCell"/>
</dbReference>
<keyword evidence="3" id="KW-1134">Transmembrane beta strand</keyword>
<feature type="domain" description="OmpA-like" evidence="13">
    <location>
        <begin position="219"/>
        <end position="337"/>
    </location>
</feature>
<feature type="region of interest" description="Disordered" evidence="11">
    <location>
        <begin position="301"/>
        <end position="337"/>
    </location>
</feature>
<feature type="signal peptide" evidence="12">
    <location>
        <begin position="1"/>
        <end position="26"/>
    </location>
</feature>
<dbReference type="InterPro" id="IPR036737">
    <property type="entry name" value="OmpA-like_sf"/>
</dbReference>
<protein>
    <submittedName>
        <fullName evidence="14">OOP family OmpA-OmpF porin</fullName>
    </submittedName>
</protein>
<keyword evidence="8 10" id="KW-0472">Membrane</keyword>
<dbReference type="Gene3D" id="2.40.160.20">
    <property type="match status" value="1"/>
</dbReference>
<dbReference type="InterPro" id="IPR006665">
    <property type="entry name" value="OmpA-like"/>
</dbReference>
<evidence type="ECO:0000313" key="15">
    <source>
        <dbReference type="Proteomes" id="UP000275394"/>
    </source>
</evidence>
<comment type="caution">
    <text evidence="14">The sequence shown here is derived from an EMBL/GenBank/DDBJ whole genome shotgun (WGS) entry which is preliminary data.</text>
</comment>
<dbReference type="InterPro" id="IPR006664">
    <property type="entry name" value="OMP_bac"/>
</dbReference>
<keyword evidence="4" id="KW-0812">Transmembrane</keyword>
<proteinExistence type="predicted"/>
<keyword evidence="2" id="KW-0813">Transport</keyword>
<keyword evidence="7" id="KW-0626">Porin</keyword>
<evidence type="ECO:0000256" key="4">
    <source>
        <dbReference type="ARBA" id="ARBA00022692"/>
    </source>
</evidence>
<keyword evidence="5 12" id="KW-0732">Signal</keyword>
<evidence type="ECO:0000256" key="11">
    <source>
        <dbReference type="SAM" id="MobiDB-lite"/>
    </source>
</evidence>
<dbReference type="InterPro" id="IPR050330">
    <property type="entry name" value="Bact_OuterMem_StrucFunc"/>
</dbReference>
<evidence type="ECO:0000256" key="7">
    <source>
        <dbReference type="ARBA" id="ARBA00023114"/>
    </source>
</evidence>
<evidence type="ECO:0000256" key="1">
    <source>
        <dbReference type="ARBA" id="ARBA00004571"/>
    </source>
</evidence>
<evidence type="ECO:0000256" key="9">
    <source>
        <dbReference type="ARBA" id="ARBA00023237"/>
    </source>
</evidence>
<dbReference type="PRINTS" id="PR01021">
    <property type="entry name" value="OMPADOMAIN"/>
</dbReference>
<dbReference type="InterPro" id="IPR027385">
    <property type="entry name" value="Beta-barrel_OMP"/>
</dbReference>
<dbReference type="GO" id="GO:0015288">
    <property type="term" value="F:porin activity"/>
    <property type="evidence" value="ECO:0007669"/>
    <property type="project" value="UniProtKB-KW"/>
</dbReference>
<evidence type="ECO:0000256" key="12">
    <source>
        <dbReference type="SAM" id="SignalP"/>
    </source>
</evidence>
<sequence>MLTLNKLLLATAVATNMLCLALQAHAEIASTAGVSVSAGGGLYSADSDRYLDHDKHYNVGLGYRFNESWEAELNYLKSSQDGDGDGWGGDADLDNYRLDGLYYFSNGAFQPYVSAGVGDHGYDYEVGGEDRDEQINLGLGAKYFFTPGFFMRADARAFDARGGVVDTAATLSLGYLFGQSPKAEPVVDGDDDMDGVANSVDQCLDSAPGAVVDSTGCDVPPEPIVMSLNVEFELSSSKIKHDYSSEIAELGALLQEHPDAEVTLVGHTDDSGAAAFNQTLSEQRAQAVADYLTENYGVDASRMDASGVGESDPIVPNDSSENRKKNRRVVVTVDTSS</sequence>
<dbReference type="InterPro" id="IPR011250">
    <property type="entry name" value="OMP/PagP_B-barrel"/>
</dbReference>
<evidence type="ECO:0000256" key="8">
    <source>
        <dbReference type="ARBA" id="ARBA00023136"/>
    </source>
</evidence>